<accession>A0ABP6Y0P2</accession>
<feature type="chain" id="PRO_5047398094" evidence="1">
    <location>
        <begin position="22"/>
        <end position="287"/>
    </location>
</feature>
<reference evidence="3" key="1">
    <citation type="journal article" date="2019" name="Int. J. Syst. Evol. Microbiol.">
        <title>The Global Catalogue of Microorganisms (GCM) 10K type strain sequencing project: providing services to taxonomists for standard genome sequencing and annotation.</title>
        <authorList>
            <consortium name="The Broad Institute Genomics Platform"/>
            <consortium name="The Broad Institute Genome Sequencing Center for Infectious Disease"/>
            <person name="Wu L."/>
            <person name="Ma J."/>
        </authorList>
    </citation>
    <scope>NUCLEOTIDE SEQUENCE [LARGE SCALE GENOMIC DNA]</scope>
    <source>
        <strain evidence="3">JCM 17326</strain>
    </source>
</reference>
<proteinExistence type="predicted"/>
<organism evidence="2 3">
    <name type="scientific">Nonomuraea rosea</name>
    <dbReference type="NCBI Taxonomy" id="638574"/>
    <lineage>
        <taxon>Bacteria</taxon>
        <taxon>Bacillati</taxon>
        <taxon>Actinomycetota</taxon>
        <taxon>Actinomycetes</taxon>
        <taxon>Streptosporangiales</taxon>
        <taxon>Streptosporangiaceae</taxon>
        <taxon>Nonomuraea</taxon>
    </lineage>
</organism>
<evidence type="ECO:0000256" key="1">
    <source>
        <dbReference type="SAM" id="SignalP"/>
    </source>
</evidence>
<dbReference type="RefSeq" id="WP_345567398.1">
    <property type="nucleotide sequence ID" value="NZ_BAABDQ010000015.1"/>
</dbReference>
<keyword evidence="1" id="KW-0732">Signal</keyword>
<gene>
    <name evidence="2" type="ORF">GCM10022419_063110</name>
</gene>
<feature type="signal peptide" evidence="1">
    <location>
        <begin position="1"/>
        <end position="21"/>
    </location>
</feature>
<evidence type="ECO:0000313" key="2">
    <source>
        <dbReference type="EMBL" id="GAA3573529.1"/>
    </source>
</evidence>
<dbReference type="Proteomes" id="UP001500630">
    <property type="component" value="Unassembled WGS sequence"/>
</dbReference>
<sequence length="287" mass="31196">MLRLVTTLLAASMLLSGGSHLIRPLTFDDQADQAVWSWRTSGAAEIWRDGFVPLGDLTSMPPEVSEKVQQDEEFGWIVAGPLPATPAESQIRWDDGSTMRVPVIGARKALRAISPWPEEYTFPKGEAYELTGATFTTMRLKTVRGMATVPAWRLSFSNLPGPVHRVAVDQDAIGTVRAAVGEQDPVEERVADYELLDDRTLLITYGYGTCGSKPLAVRSRVLEQPDVVVLGIVVPHQGGGICLGVGRSGKDVVKLGEPLRDRVVLDAGSRLPVQCARTPDACRVEPR</sequence>
<keyword evidence="3" id="KW-1185">Reference proteome</keyword>
<comment type="caution">
    <text evidence="2">The sequence shown here is derived from an EMBL/GenBank/DDBJ whole genome shotgun (WGS) entry which is preliminary data.</text>
</comment>
<evidence type="ECO:0000313" key="3">
    <source>
        <dbReference type="Proteomes" id="UP001500630"/>
    </source>
</evidence>
<name>A0ABP6Y0P2_9ACTN</name>
<dbReference type="EMBL" id="BAABDQ010000015">
    <property type="protein sequence ID" value="GAA3573529.1"/>
    <property type="molecule type" value="Genomic_DNA"/>
</dbReference>
<protein>
    <submittedName>
        <fullName evidence="2">Uncharacterized protein</fullName>
    </submittedName>
</protein>